<dbReference type="PROSITE" id="PS50920">
    <property type="entry name" value="SOLCAR"/>
    <property type="match status" value="3"/>
</dbReference>
<feature type="transmembrane region" description="Helical" evidence="11">
    <location>
        <begin position="191"/>
        <end position="211"/>
    </location>
</feature>
<dbReference type="Gene3D" id="1.50.40.10">
    <property type="entry name" value="Mitochondrial carrier domain"/>
    <property type="match status" value="2"/>
</dbReference>
<accession>A0A9P5VJR3</accession>
<evidence type="ECO:0000313" key="13">
    <source>
        <dbReference type="Proteomes" id="UP000696485"/>
    </source>
</evidence>
<dbReference type="InterPro" id="IPR023395">
    <property type="entry name" value="MCP_dom_sf"/>
</dbReference>
<feature type="transmembrane region" description="Helical" evidence="11">
    <location>
        <begin position="70"/>
        <end position="91"/>
    </location>
</feature>
<dbReference type="InterPro" id="IPR018108">
    <property type="entry name" value="MCP_transmembrane"/>
</dbReference>
<feature type="transmembrane region" description="Helical" evidence="11">
    <location>
        <begin position="116"/>
        <end position="139"/>
    </location>
</feature>
<evidence type="ECO:0008006" key="14">
    <source>
        <dbReference type="Google" id="ProtNLM"/>
    </source>
</evidence>
<feature type="region of interest" description="Disordered" evidence="10">
    <location>
        <begin position="382"/>
        <end position="401"/>
    </location>
</feature>
<dbReference type="EMBL" id="JAAAUY010000549">
    <property type="protein sequence ID" value="KAF9328604.1"/>
    <property type="molecule type" value="Genomic_DNA"/>
</dbReference>
<keyword evidence="4 8" id="KW-0812">Transmembrane</keyword>
<comment type="similarity">
    <text evidence="2 9">Belongs to the mitochondrial carrier (TC 2.A.29) family.</text>
</comment>
<evidence type="ECO:0000256" key="8">
    <source>
        <dbReference type="PROSITE-ProRule" id="PRU00282"/>
    </source>
</evidence>
<evidence type="ECO:0000256" key="7">
    <source>
        <dbReference type="ARBA" id="ARBA00023136"/>
    </source>
</evidence>
<proteinExistence type="inferred from homology"/>
<evidence type="ECO:0000256" key="1">
    <source>
        <dbReference type="ARBA" id="ARBA00004141"/>
    </source>
</evidence>
<evidence type="ECO:0000256" key="3">
    <source>
        <dbReference type="ARBA" id="ARBA00022448"/>
    </source>
</evidence>
<evidence type="ECO:0000256" key="2">
    <source>
        <dbReference type="ARBA" id="ARBA00006375"/>
    </source>
</evidence>
<dbReference type="AlphaFoldDB" id="A0A9P5VJR3"/>
<sequence length="416" mass="46728">MPPVPEAVDHAVIDFRRYYLYATLLNVPTILFMYPLRTVRLLQQSKSMIPVSPSVLRVMREVLRKNGFQALYAGSAIYTTGLTTAKILQFATYDYTGQVIKQHKYFGYDVLRKQQLMSTLLGSFSAAVTVFFIVPFNMISQQITIAKAGTLSNPFNNSIYVSGSPEPLEKVPTMTIASSLRSQFRQEGARFLFRGYCATLLSTGPFFAVYFPAYEVSRHWVKDKIDYIREIQAARPGPEPNRNPFPPVSSHQFIVSSIAGSMASLSGVLASSPFDMVKIRIQTEQRLQPTNASGVKLPLPSLKWADVFKEIWKKEGPMAFFSGTKARAILAVPAGAMNFIIFDTVRSLSQKEVVPTQIQAERQVMMDTLFVLDKQFEATDPSLEAVLEKHPPQKSPRTSDETYEHMPAILLQQENI</sequence>
<dbReference type="Proteomes" id="UP000696485">
    <property type="component" value="Unassembled WGS sequence"/>
</dbReference>
<protein>
    <recommendedName>
        <fullName evidence="14">Mitochondrial carrier protein</fullName>
    </recommendedName>
</protein>
<feature type="repeat" description="Solcar" evidence="8">
    <location>
        <begin position="13"/>
        <end position="99"/>
    </location>
</feature>
<organism evidence="12 13">
    <name type="scientific">Podila minutissima</name>
    <dbReference type="NCBI Taxonomy" id="64525"/>
    <lineage>
        <taxon>Eukaryota</taxon>
        <taxon>Fungi</taxon>
        <taxon>Fungi incertae sedis</taxon>
        <taxon>Mucoromycota</taxon>
        <taxon>Mortierellomycotina</taxon>
        <taxon>Mortierellomycetes</taxon>
        <taxon>Mortierellales</taxon>
        <taxon>Mortierellaceae</taxon>
        <taxon>Podila</taxon>
    </lineage>
</organism>
<keyword evidence="7 8" id="KW-0472">Membrane</keyword>
<dbReference type="Pfam" id="PF00153">
    <property type="entry name" value="Mito_carr"/>
    <property type="match status" value="3"/>
</dbReference>
<feature type="repeat" description="Solcar" evidence="8">
    <location>
        <begin position="113"/>
        <end position="220"/>
    </location>
</feature>
<evidence type="ECO:0000256" key="4">
    <source>
        <dbReference type="ARBA" id="ARBA00022692"/>
    </source>
</evidence>
<comment type="subcellular location">
    <subcellularLocation>
        <location evidence="1">Membrane</location>
        <topology evidence="1">Multi-pass membrane protein</topology>
    </subcellularLocation>
</comment>
<feature type="compositionally biased region" description="Basic and acidic residues" evidence="10">
    <location>
        <begin position="386"/>
        <end position="401"/>
    </location>
</feature>
<keyword evidence="6 11" id="KW-1133">Transmembrane helix</keyword>
<feature type="repeat" description="Solcar" evidence="8">
    <location>
        <begin position="251"/>
        <end position="348"/>
    </location>
</feature>
<evidence type="ECO:0000313" key="12">
    <source>
        <dbReference type="EMBL" id="KAF9328604.1"/>
    </source>
</evidence>
<reference evidence="12" key="1">
    <citation type="journal article" date="2020" name="Fungal Divers.">
        <title>Resolving the Mortierellaceae phylogeny through synthesis of multi-gene phylogenetics and phylogenomics.</title>
        <authorList>
            <person name="Vandepol N."/>
            <person name="Liber J."/>
            <person name="Desiro A."/>
            <person name="Na H."/>
            <person name="Kennedy M."/>
            <person name="Barry K."/>
            <person name="Grigoriev I.V."/>
            <person name="Miller A.N."/>
            <person name="O'Donnell K."/>
            <person name="Stajich J.E."/>
            <person name="Bonito G."/>
        </authorList>
    </citation>
    <scope>NUCLEOTIDE SEQUENCE</scope>
    <source>
        <strain evidence="12">NVP1</strain>
    </source>
</reference>
<dbReference type="SUPFAM" id="SSF103506">
    <property type="entry name" value="Mitochondrial carrier"/>
    <property type="match status" value="1"/>
</dbReference>
<gene>
    <name evidence="12" type="ORF">BG006_008228</name>
</gene>
<evidence type="ECO:0000256" key="9">
    <source>
        <dbReference type="RuleBase" id="RU000488"/>
    </source>
</evidence>
<feature type="transmembrane region" description="Helical" evidence="11">
    <location>
        <begin position="18"/>
        <end position="36"/>
    </location>
</feature>
<keyword evidence="3 9" id="KW-0813">Transport</keyword>
<evidence type="ECO:0000256" key="6">
    <source>
        <dbReference type="ARBA" id="ARBA00022989"/>
    </source>
</evidence>
<keyword evidence="13" id="KW-1185">Reference proteome</keyword>
<name>A0A9P5VJR3_9FUNG</name>
<comment type="caution">
    <text evidence="12">The sequence shown here is derived from an EMBL/GenBank/DDBJ whole genome shotgun (WGS) entry which is preliminary data.</text>
</comment>
<evidence type="ECO:0000256" key="10">
    <source>
        <dbReference type="SAM" id="MobiDB-lite"/>
    </source>
</evidence>
<keyword evidence="5" id="KW-0677">Repeat</keyword>
<evidence type="ECO:0000256" key="11">
    <source>
        <dbReference type="SAM" id="Phobius"/>
    </source>
</evidence>
<dbReference type="GO" id="GO:0016020">
    <property type="term" value="C:membrane"/>
    <property type="evidence" value="ECO:0007669"/>
    <property type="project" value="UniProtKB-SubCell"/>
</dbReference>
<feature type="transmembrane region" description="Helical" evidence="11">
    <location>
        <begin position="253"/>
        <end position="270"/>
    </location>
</feature>
<evidence type="ECO:0000256" key="5">
    <source>
        <dbReference type="ARBA" id="ARBA00022737"/>
    </source>
</evidence>
<dbReference type="PANTHER" id="PTHR45667">
    <property type="entry name" value="S-ADENOSYLMETHIONINE MITOCHONDRIAL CARRIER PROTEIN"/>
    <property type="match status" value="1"/>
</dbReference>